<dbReference type="InterPro" id="IPR002525">
    <property type="entry name" value="Transp_IS110-like_N"/>
</dbReference>
<name>A0A2A4HUS6_9SPHN</name>
<evidence type="ECO:0000259" key="1">
    <source>
        <dbReference type="Pfam" id="PF01548"/>
    </source>
</evidence>
<reference evidence="2 3" key="1">
    <citation type="submission" date="2017-09" db="EMBL/GenBank/DDBJ databases">
        <title>Sphingomonas ginsenosidimutans KACC 14949, whole genome shotgun sequence.</title>
        <authorList>
            <person name="Feng G."/>
            <person name="Zhu H."/>
        </authorList>
    </citation>
    <scope>NUCLEOTIDE SEQUENCE [LARGE SCALE GENOMIC DNA]</scope>
    <source>
        <strain evidence="2 3">KACC 14949</strain>
    </source>
</reference>
<gene>
    <name evidence="2" type="ORF">COA17_18440</name>
</gene>
<feature type="non-terminal residue" evidence="2">
    <location>
        <position position="134"/>
    </location>
</feature>
<evidence type="ECO:0000313" key="2">
    <source>
        <dbReference type="EMBL" id="PCG07425.1"/>
    </source>
</evidence>
<dbReference type="GO" id="GO:0004803">
    <property type="term" value="F:transposase activity"/>
    <property type="evidence" value="ECO:0007669"/>
    <property type="project" value="InterPro"/>
</dbReference>
<dbReference type="EMBL" id="NWVD01000036">
    <property type="protein sequence ID" value="PCG07425.1"/>
    <property type="molecule type" value="Genomic_DNA"/>
</dbReference>
<dbReference type="GO" id="GO:0006313">
    <property type="term" value="P:DNA transposition"/>
    <property type="evidence" value="ECO:0007669"/>
    <property type="project" value="InterPro"/>
</dbReference>
<protein>
    <submittedName>
        <fullName evidence="2">IS110 family transposase</fullName>
    </submittedName>
</protein>
<comment type="caution">
    <text evidence="2">The sequence shown here is derived from an EMBL/GenBank/DDBJ whole genome shotgun (WGS) entry which is preliminary data.</text>
</comment>
<keyword evidence="3" id="KW-1185">Reference proteome</keyword>
<proteinExistence type="predicted"/>
<dbReference type="NCBIfam" id="NF033542">
    <property type="entry name" value="transpos_IS110"/>
    <property type="match status" value="1"/>
</dbReference>
<dbReference type="RefSeq" id="WP_141397140.1">
    <property type="nucleotide sequence ID" value="NZ_NWVD01000036.1"/>
</dbReference>
<organism evidence="2 3">
    <name type="scientific">Sphingomonas ginsenosidimutans</name>
    <dbReference type="NCBI Taxonomy" id="862134"/>
    <lineage>
        <taxon>Bacteria</taxon>
        <taxon>Pseudomonadati</taxon>
        <taxon>Pseudomonadota</taxon>
        <taxon>Alphaproteobacteria</taxon>
        <taxon>Sphingomonadales</taxon>
        <taxon>Sphingomonadaceae</taxon>
        <taxon>Sphingomonas</taxon>
    </lineage>
</organism>
<dbReference type="AlphaFoldDB" id="A0A2A4HUS6"/>
<dbReference type="InterPro" id="IPR047650">
    <property type="entry name" value="Transpos_IS110"/>
</dbReference>
<dbReference type="Proteomes" id="UP000218784">
    <property type="component" value="Unassembled WGS sequence"/>
</dbReference>
<dbReference type="PANTHER" id="PTHR33055">
    <property type="entry name" value="TRANSPOSASE FOR INSERTION SEQUENCE ELEMENT IS1111A"/>
    <property type="match status" value="1"/>
</dbReference>
<evidence type="ECO:0000313" key="3">
    <source>
        <dbReference type="Proteomes" id="UP000218784"/>
    </source>
</evidence>
<dbReference type="GO" id="GO:0003677">
    <property type="term" value="F:DNA binding"/>
    <property type="evidence" value="ECO:0007669"/>
    <property type="project" value="InterPro"/>
</dbReference>
<sequence>MEMLAIDLAKQSFHLHGIDADGVVVSRKVSRAKLEDAVAELGPAVVAMEACASAHHWGRQLAAAGRQVRLVNPRFVKAFVRGSKNDAIDAEAIYDAASRPTMRFVPVKTTEQQDLQCLHRVRERLVVQRTSLIN</sequence>
<dbReference type="Pfam" id="PF01548">
    <property type="entry name" value="DEDD_Tnp_IS110"/>
    <property type="match status" value="1"/>
</dbReference>
<accession>A0A2A4HUS6</accession>
<dbReference type="PANTHER" id="PTHR33055:SF3">
    <property type="entry name" value="PUTATIVE TRANSPOSASE FOR IS117-RELATED"/>
    <property type="match status" value="1"/>
</dbReference>
<feature type="domain" description="Transposase IS110-like N-terminal" evidence="1">
    <location>
        <begin position="5"/>
        <end position="134"/>
    </location>
</feature>